<feature type="chain" id="PRO_5001800234" description="HEAT repeat domain-containing protein" evidence="1">
    <location>
        <begin position="19"/>
        <end position="168"/>
    </location>
</feature>
<reference evidence="2 3" key="1">
    <citation type="submission" date="2014-04" db="EMBL/GenBank/DDBJ databases">
        <title>Genome assembly of Hyalangium minutum DSM 14724.</title>
        <authorList>
            <person name="Sharma G."/>
            <person name="Subramanian S."/>
        </authorList>
    </citation>
    <scope>NUCLEOTIDE SEQUENCE [LARGE SCALE GENOMIC DNA]</scope>
    <source>
        <strain evidence="2 3">DSM 14724</strain>
    </source>
</reference>
<gene>
    <name evidence="2" type="ORF">DB31_5845</name>
</gene>
<evidence type="ECO:0000313" key="2">
    <source>
        <dbReference type="EMBL" id="KFE70803.1"/>
    </source>
</evidence>
<comment type="caution">
    <text evidence="2">The sequence shown here is derived from an EMBL/GenBank/DDBJ whole genome shotgun (WGS) entry which is preliminary data.</text>
</comment>
<dbReference type="InterPro" id="IPR011989">
    <property type="entry name" value="ARM-like"/>
</dbReference>
<dbReference type="Pfam" id="PF13646">
    <property type="entry name" value="HEAT_2"/>
    <property type="match status" value="1"/>
</dbReference>
<dbReference type="Gene3D" id="1.25.10.10">
    <property type="entry name" value="Leucine-rich Repeat Variant"/>
    <property type="match status" value="1"/>
</dbReference>
<protein>
    <recommendedName>
        <fullName evidence="4">HEAT repeat domain-containing protein</fullName>
    </recommendedName>
</protein>
<dbReference type="STRING" id="394096.DB31_5845"/>
<sequence>MRHLLLAGFLLAAPTALAQGTAAAPASSESVNSPIGADAALLRGILWATQPAPEEIRTLAIEDLALLGDPRALGPLSAMLWDPNPRIQQATVRAVAAFQHPLAEEILTSVVRSTRLPDALKVQALEGLIYQRTPSARGTVETASRDPRLPLAVQSAALNVAARWGGTK</sequence>
<dbReference type="SUPFAM" id="SSF48371">
    <property type="entry name" value="ARM repeat"/>
    <property type="match status" value="1"/>
</dbReference>
<name>A0A085WSZ0_9BACT</name>
<dbReference type="OrthoDB" id="5382785at2"/>
<evidence type="ECO:0000313" key="3">
    <source>
        <dbReference type="Proteomes" id="UP000028725"/>
    </source>
</evidence>
<dbReference type="AlphaFoldDB" id="A0A085WSZ0"/>
<proteinExistence type="predicted"/>
<dbReference type="EMBL" id="JMCB01000003">
    <property type="protein sequence ID" value="KFE70803.1"/>
    <property type="molecule type" value="Genomic_DNA"/>
</dbReference>
<dbReference type="RefSeq" id="WP_044186039.1">
    <property type="nucleotide sequence ID" value="NZ_JMCB01000003.1"/>
</dbReference>
<organism evidence="2 3">
    <name type="scientific">Hyalangium minutum</name>
    <dbReference type="NCBI Taxonomy" id="394096"/>
    <lineage>
        <taxon>Bacteria</taxon>
        <taxon>Pseudomonadati</taxon>
        <taxon>Myxococcota</taxon>
        <taxon>Myxococcia</taxon>
        <taxon>Myxococcales</taxon>
        <taxon>Cystobacterineae</taxon>
        <taxon>Archangiaceae</taxon>
        <taxon>Hyalangium</taxon>
    </lineage>
</organism>
<dbReference type="PATRIC" id="fig|394096.3.peg.2320"/>
<keyword evidence="1" id="KW-0732">Signal</keyword>
<feature type="signal peptide" evidence="1">
    <location>
        <begin position="1"/>
        <end position="18"/>
    </location>
</feature>
<accession>A0A085WSZ0</accession>
<dbReference type="InterPro" id="IPR016024">
    <property type="entry name" value="ARM-type_fold"/>
</dbReference>
<evidence type="ECO:0000256" key="1">
    <source>
        <dbReference type="SAM" id="SignalP"/>
    </source>
</evidence>
<keyword evidence="3" id="KW-1185">Reference proteome</keyword>
<evidence type="ECO:0008006" key="4">
    <source>
        <dbReference type="Google" id="ProtNLM"/>
    </source>
</evidence>
<dbReference type="Proteomes" id="UP000028725">
    <property type="component" value="Unassembled WGS sequence"/>
</dbReference>